<protein>
    <submittedName>
        <fullName evidence="2">PhnB protein</fullName>
    </submittedName>
</protein>
<dbReference type="Pfam" id="PF00903">
    <property type="entry name" value="Glyoxalase"/>
    <property type="match status" value="1"/>
</dbReference>
<accession>A0A1G8CCZ6</accession>
<evidence type="ECO:0000259" key="1">
    <source>
        <dbReference type="PROSITE" id="PS51819"/>
    </source>
</evidence>
<dbReference type="PANTHER" id="PTHR34109:SF1">
    <property type="entry name" value="VOC DOMAIN-CONTAINING PROTEIN"/>
    <property type="match status" value="1"/>
</dbReference>
<feature type="domain" description="VOC" evidence="1">
    <location>
        <begin position="9"/>
        <end position="134"/>
    </location>
</feature>
<dbReference type="InterPro" id="IPR029068">
    <property type="entry name" value="Glyas_Bleomycin-R_OHBP_Dase"/>
</dbReference>
<keyword evidence="3" id="KW-1185">Reference proteome</keyword>
<dbReference type="CDD" id="cd07246">
    <property type="entry name" value="VOC_like"/>
    <property type="match status" value="1"/>
</dbReference>
<dbReference type="InterPro" id="IPR037523">
    <property type="entry name" value="VOC_core"/>
</dbReference>
<dbReference type="EMBL" id="FNCO01000006">
    <property type="protein sequence ID" value="SDH42730.1"/>
    <property type="molecule type" value="Genomic_DNA"/>
</dbReference>
<organism evidence="2 3">
    <name type="scientific">Pseudomonas abietaniphila</name>
    <dbReference type="NCBI Taxonomy" id="89065"/>
    <lineage>
        <taxon>Bacteria</taxon>
        <taxon>Pseudomonadati</taxon>
        <taxon>Pseudomonadota</taxon>
        <taxon>Gammaproteobacteria</taxon>
        <taxon>Pseudomonadales</taxon>
        <taxon>Pseudomonadaceae</taxon>
        <taxon>Pseudomonas</taxon>
    </lineage>
</organism>
<sequence>MSVKPIPEGQHSLTVYMGVSPAAEAIEFYKKAFGAQEMFRLDAPGGRVGHAELQIGDSRLMLAEPCDQGGFVSPPPGSKTSFAMHLYVPDVDEQFKRAVEAGASVVTEVQDMFYGDRSGSVRDPFGHLWFIGTHKEDLSPDEIRERAMEMFGQPAS</sequence>
<dbReference type="InterPro" id="IPR004360">
    <property type="entry name" value="Glyas_Fos-R_dOase_dom"/>
</dbReference>
<dbReference type="Gene3D" id="3.30.720.120">
    <property type="match status" value="1"/>
</dbReference>
<dbReference type="RefSeq" id="WP_074753046.1">
    <property type="nucleotide sequence ID" value="NZ_FNCO01000006.1"/>
</dbReference>
<dbReference type="PROSITE" id="PS51819">
    <property type="entry name" value="VOC"/>
    <property type="match status" value="1"/>
</dbReference>
<proteinExistence type="predicted"/>
<gene>
    <name evidence="2" type="ORF">SAMN05216605_106198</name>
</gene>
<dbReference type="STRING" id="89065.SAMN05216605_106198"/>
<name>A0A1G8CCZ6_9PSED</name>
<dbReference type="Gene3D" id="3.30.720.110">
    <property type="match status" value="1"/>
</dbReference>
<dbReference type="AlphaFoldDB" id="A0A1G8CCZ6"/>
<dbReference type="PANTHER" id="PTHR34109">
    <property type="entry name" value="BNAUNNG04460D PROTEIN-RELATED"/>
    <property type="match status" value="1"/>
</dbReference>
<dbReference type="OrthoDB" id="9795306at2"/>
<dbReference type="SUPFAM" id="SSF54593">
    <property type="entry name" value="Glyoxalase/Bleomycin resistance protein/Dihydroxybiphenyl dioxygenase"/>
    <property type="match status" value="1"/>
</dbReference>
<dbReference type="Proteomes" id="UP000182894">
    <property type="component" value="Unassembled WGS sequence"/>
</dbReference>
<evidence type="ECO:0000313" key="2">
    <source>
        <dbReference type="EMBL" id="SDH42730.1"/>
    </source>
</evidence>
<reference evidence="3" key="1">
    <citation type="submission" date="2016-10" db="EMBL/GenBank/DDBJ databases">
        <authorList>
            <person name="Varghese N."/>
            <person name="Submissions S."/>
        </authorList>
    </citation>
    <scope>NUCLEOTIDE SEQUENCE [LARGE SCALE GENOMIC DNA]</scope>
    <source>
        <strain evidence="3">ATCC 700689</strain>
    </source>
</reference>
<evidence type="ECO:0000313" key="3">
    <source>
        <dbReference type="Proteomes" id="UP000182894"/>
    </source>
</evidence>